<reference evidence="2" key="1">
    <citation type="submission" date="2012-02" db="EMBL/GenBank/DDBJ databases">
        <title>The complete genome of Halobacteroides halobius DSM 5150.</title>
        <authorList>
            <person name="Lucas S."/>
            <person name="Copeland A."/>
            <person name="Lapidus A."/>
            <person name="Glavina del Rio T."/>
            <person name="Dalin E."/>
            <person name="Tice H."/>
            <person name="Bruce D."/>
            <person name="Goodwin L."/>
            <person name="Pitluck S."/>
            <person name="Peters L."/>
            <person name="Mikhailova N."/>
            <person name="Gu W."/>
            <person name="Kyrpides N."/>
            <person name="Mavromatis K."/>
            <person name="Ivanova N."/>
            <person name="Brettin T."/>
            <person name="Detter J.C."/>
            <person name="Han C."/>
            <person name="Larimer F."/>
            <person name="Land M."/>
            <person name="Hauser L."/>
            <person name="Markowitz V."/>
            <person name="Cheng J.-F."/>
            <person name="Hugenholtz P."/>
            <person name="Woyke T."/>
            <person name="Wu D."/>
            <person name="Tindall B."/>
            <person name="Pomrenke H."/>
            <person name="Brambilla E."/>
            <person name="Klenk H.-P."/>
            <person name="Eisen J.A."/>
        </authorList>
    </citation>
    <scope>NUCLEOTIDE SEQUENCE [LARGE SCALE GENOMIC DNA]</scope>
    <source>
        <strain evidence="2">ATCC 35273 / DSM 5150 / MD-1</strain>
    </source>
</reference>
<proteinExistence type="predicted"/>
<evidence type="ECO:0000313" key="1">
    <source>
        <dbReference type="EMBL" id="AGB40705.1"/>
    </source>
</evidence>
<evidence type="ECO:0000313" key="2">
    <source>
        <dbReference type="Proteomes" id="UP000010880"/>
    </source>
</evidence>
<organism evidence="1 2">
    <name type="scientific">Halobacteroides halobius (strain ATCC 35273 / DSM 5150 / MD-1)</name>
    <dbReference type="NCBI Taxonomy" id="748449"/>
    <lineage>
        <taxon>Bacteria</taxon>
        <taxon>Bacillati</taxon>
        <taxon>Bacillota</taxon>
        <taxon>Clostridia</taxon>
        <taxon>Halanaerobiales</taxon>
        <taxon>Halobacteroidaceae</taxon>
        <taxon>Halobacteroides</taxon>
    </lineage>
</organism>
<dbReference type="Proteomes" id="UP000010880">
    <property type="component" value="Chromosome"/>
</dbReference>
<dbReference type="KEGG" id="hhl:Halha_0732"/>
<name>L0K831_HALHC</name>
<accession>L0K831</accession>
<sequence length="69" mass="7898">MLYSIISEDNIVEEDEMKQKKEVEINGVTMEVDLDNPYSGKVTRIISSNPQDYLNNQLGTKVKFGPDFE</sequence>
<keyword evidence="2" id="KW-1185">Reference proteome</keyword>
<gene>
    <name evidence="1" type="ordered locus">Halha_0732</name>
</gene>
<dbReference type="HOGENOM" id="CLU_189760_0_0_9"/>
<dbReference type="AlphaFoldDB" id="L0K831"/>
<evidence type="ECO:0008006" key="3">
    <source>
        <dbReference type="Google" id="ProtNLM"/>
    </source>
</evidence>
<protein>
    <recommendedName>
        <fullName evidence="3">YlzJ-like protein</fullName>
    </recommendedName>
</protein>
<dbReference type="STRING" id="748449.Halha_0732"/>
<dbReference type="Pfam" id="PF14035">
    <property type="entry name" value="YlzJ"/>
    <property type="match status" value="1"/>
</dbReference>
<dbReference type="OrthoDB" id="1683573at2"/>
<dbReference type="RefSeq" id="WP_015326431.1">
    <property type="nucleotide sequence ID" value="NC_019978.1"/>
</dbReference>
<dbReference type="InterPro" id="IPR025619">
    <property type="entry name" value="YlzJ"/>
</dbReference>
<dbReference type="EMBL" id="CP003359">
    <property type="protein sequence ID" value="AGB40705.1"/>
    <property type="molecule type" value="Genomic_DNA"/>
</dbReference>